<accession>A0A7G9UZ77</accession>
<sequence>MDATTGKVALRILRNLKAREAEYRAEREEWYRAGDGRSPKWYQGPDDDRPYNYGGKGYSFPSACVHGSSAWTDYDNICGPCEDGYSIYQLAVWEATSRVAEMNKRIDWLVDAPDSLRRTEIHRELLTWALSPIK</sequence>
<dbReference type="RefSeq" id="YP_010651839.1">
    <property type="nucleotide sequence ID" value="NC_070783.1"/>
</dbReference>
<keyword evidence="2" id="KW-1185">Reference proteome</keyword>
<dbReference type="KEGG" id="vg:77927555"/>
<protein>
    <submittedName>
        <fullName evidence="1">Uncharacterized protein</fullName>
    </submittedName>
</protein>
<evidence type="ECO:0000313" key="1">
    <source>
        <dbReference type="EMBL" id="QNN99332.1"/>
    </source>
</evidence>
<reference evidence="1 2" key="1">
    <citation type="submission" date="2020-06" db="EMBL/GenBank/DDBJ databases">
        <authorList>
            <person name="Arora M.N."/>
            <person name="Dalling M.T."/>
            <person name="Dawson S.P.M."/>
            <person name="Elia S.N."/>
            <person name="Burke B."/>
            <person name="Shaffer C.D."/>
            <person name="Weston-Hafer K.A."/>
            <person name="Garlena R.A."/>
            <person name="Russell D.A."/>
            <person name="Pope W.H."/>
            <person name="Jacobs-Sera D."/>
            <person name="Hatfull G.F."/>
        </authorList>
    </citation>
    <scope>NUCLEOTIDE SEQUENCE [LARGE SCALE GENOMIC DNA]</scope>
</reference>
<dbReference type="GeneID" id="77927555"/>
<gene>
    <name evidence="1" type="primary">260</name>
    <name evidence="1" type="ORF">SEA_FAUST_260</name>
</gene>
<dbReference type="EMBL" id="MT684598">
    <property type="protein sequence ID" value="QNN99332.1"/>
    <property type="molecule type" value="Genomic_DNA"/>
</dbReference>
<name>A0A7G9UZ77_9CAUD</name>
<proteinExistence type="predicted"/>
<evidence type="ECO:0000313" key="2">
    <source>
        <dbReference type="Proteomes" id="UP000516151"/>
    </source>
</evidence>
<organism evidence="1 2">
    <name type="scientific">Streptomyces phage Faust</name>
    <dbReference type="NCBI Taxonomy" id="2767565"/>
    <lineage>
        <taxon>Viruses</taxon>
        <taxon>Duplodnaviria</taxon>
        <taxon>Heunggongvirae</taxon>
        <taxon>Uroviricota</taxon>
        <taxon>Caudoviricetes</taxon>
        <taxon>Stanwilliamsviridae</taxon>
        <taxon>Loccivirinae</taxon>
        <taxon>Faustvirus</taxon>
        <taxon>Faustvirus faust</taxon>
    </lineage>
</organism>
<dbReference type="Proteomes" id="UP000516151">
    <property type="component" value="Segment"/>
</dbReference>